<dbReference type="EMBL" id="GEGO01001011">
    <property type="protein sequence ID" value="JAR94393.1"/>
    <property type="molecule type" value="Transcribed_RNA"/>
</dbReference>
<proteinExistence type="predicted"/>
<organism evidence="1">
    <name type="scientific">Ixodes ricinus</name>
    <name type="common">Common tick</name>
    <name type="synonym">Acarus ricinus</name>
    <dbReference type="NCBI Taxonomy" id="34613"/>
    <lineage>
        <taxon>Eukaryota</taxon>
        <taxon>Metazoa</taxon>
        <taxon>Ecdysozoa</taxon>
        <taxon>Arthropoda</taxon>
        <taxon>Chelicerata</taxon>
        <taxon>Arachnida</taxon>
        <taxon>Acari</taxon>
        <taxon>Parasitiformes</taxon>
        <taxon>Ixodida</taxon>
        <taxon>Ixodoidea</taxon>
        <taxon>Ixodidae</taxon>
        <taxon>Ixodinae</taxon>
        <taxon>Ixodes</taxon>
    </lineage>
</organism>
<protein>
    <submittedName>
        <fullName evidence="1">Uncharacterized protein</fullName>
    </submittedName>
</protein>
<dbReference type="AlphaFoldDB" id="A0A147BUF3"/>
<evidence type="ECO:0000313" key="1">
    <source>
        <dbReference type="EMBL" id="JAR94393.1"/>
    </source>
</evidence>
<sequence length="170" mass="18604">MNCFVVTVVEIGSIRATFPFTLGWNTGVLVNLGQDLVDLNEGLGFLSCLSRPGAGHNVIRLLLLQFGAQVEGHRTELSCATTLQKDNLVVGWNAHEFSEVSLCSFHNSSKFWGTMTKLHDTGTTAMVIQHLFLSNLEHLKWQSGRAGGEVELAVSCHFSLFPKVRRCGSG</sequence>
<name>A0A147BUF3_IXORI</name>
<accession>A0A147BUF3</accession>
<reference evidence="1" key="1">
    <citation type="journal article" date="2018" name="PLoS Negl. Trop. Dis.">
        <title>Sialome diversity of ticks revealed by RNAseq of single tick salivary glands.</title>
        <authorList>
            <person name="Perner J."/>
            <person name="Kropackova S."/>
            <person name="Kopacek P."/>
            <person name="Ribeiro J.M."/>
        </authorList>
    </citation>
    <scope>NUCLEOTIDE SEQUENCE</scope>
    <source>
        <strain evidence="1">Siblings of single egg batch collected in Ceske Budejovice</strain>
        <tissue evidence="1">Salivary glands</tissue>
    </source>
</reference>